<sequence>MRVAAIFFHSCCRIGIALAGRWLFCLLFRTFSYFILEARWSLIRIFLCEGSFWRFKPLYEPALKKAKDSSRKLNLYLFLPQNPTSVCLCQRIVMHRKNRKSDRALYGMK</sequence>
<dbReference type="EMBL" id="BK015731">
    <property type="protein sequence ID" value="DAE22348.1"/>
    <property type="molecule type" value="Genomic_DNA"/>
</dbReference>
<protein>
    <submittedName>
        <fullName evidence="1">Uncharacterized protein</fullName>
    </submittedName>
</protein>
<reference evidence="1" key="1">
    <citation type="journal article" date="2021" name="Proc. Natl. Acad. Sci. U.S.A.">
        <title>A Catalog of Tens of Thousands of Viruses from Human Metagenomes Reveals Hidden Associations with Chronic Diseases.</title>
        <authorList>
            <person name="Tisza M.J."/>
            <person name="Buck C.B."/>
        </authorList>
    </citation>
    <scope>NUCLEOTIDE SEQUENCE</scope>
    <source>
        <strain evidence="1">CtETl1</strain>
    </source>
</reference>
<name>A0A8S5QUM4_9CAUD</name>
<evidence type="ECO:0000313" key="1">
    <source>
        <dbReference type="EMBL" id="DAE22348.1"/>
    </source>
</evidence>
<organism evidence="1">
    <name type="scientific">Siphoviridae sp. ctETl1</name>
    <dbReference type="NCBI Taxonomy" id="2826207"/>
    <lineage>
        <taxon>Viruses</taxon>
        <taxon>Duplodnaviria</taxon>
        <taxon>Heunggongvirae</taxon>
        <taxon>Uroviricota</taxon>
        <taxon>Caudoviricetes</taxon>
    </lineage>
</organism>
<accession>A0A8S5QUM4</accession>
<proteinExistence type="predicted"/>